<keyword evidence="13" id="KW-1185">Reference proteome</keyword>
<dbReference type="InterPro" id="IPR043605">
    <property type="entry name" value="DUF883_C"/>
</dbReference>
<evidence type="ECO:0000256" key="6">
    <source>
        <dbReference type="ARBA" id="ARBA00022989"/>
    </source>
</evidence>
<dbReference type="InterPro" id="IPR010279">
    <property type="entry name" value="YqjD/ElaB"/>
</dbReference>
<dbReference type="Gene3D" id="1.20.120.20">
    <property type="entry name" value="Apolipoprotein"/>
    <property type="match status" value="1"/>
</dbReference>
<dbReference type="GO" id="GO:0043022">
    <property type="term" value="F:ribosome binding"/>
    <property type="evidence" value="ECO:0007669"/>
    <property type="project" value="InterPro"/>
</dbReference>
<feature type="transmembrane region" description="Helical" evidence="9">
    <location>
        <begin position="104"/>
        <end position="122"/>
    </location>
</feature>
<feature type="coiled-coil region" evidence="8">
    <location>
        <begin position="30"/>
        <end position="87"/>
    </location>
</feature>
<dbReference type="GO" id="GO:0005886">
    <property type="term" value="C:plasma membrane"/>
    <property type="evidence" value="ECO:0007669"/>
    <property type="project" value="UniProtKB-SubCell"/>
</dbReference>
<keyword evidence="4" id="KW-0997">Cell inner membrane</keyword>
<evidence type="ECO:0000313" key="13">
    <source>
        <dbReference type="Proteomes" id="UP000510888"/>
    </source>
</evidence>
<dbReference type="Proteomes" id="UP000510888">
    <property type="component" value="Chromosome 1"/>
</dbReference>
<sequence>MTALPNTRDALGESWTTAGRRARRIARHSRHAAEDIASELRTLMNELENTLGDGTQADAAVLRTQMRKRLDEARSRLNDTRDAMRERAEAALHDADDYVHENPWRTIAIVGGVALIAGALIARGGGSR</sequence>
<comment type="subcellular location">
    <subcellularLocation>
        <location evidence="1">Cell inner membrane</location>
        <topology evidence="1">Single-pass membrane protein</topology>
    </subcellularLocation>
</comment>
<dbReference type="PANTHER" id="PTHR35893">
    <property type="entry name" value="INNER MEMBRANE PROTEIN-RELATED"/>
    <property type="match status" value="1"/>
</dbReference>
<gene>
    <name evidence="12" type="ORF">PPGU16_29450</name>
</gene>
<protein>
    <recommendedName>
        <fullName evidence="14">DUF883 domain-containing protein</fullName>
    </recommendedName>
</protein>
<dbReference type="RefSeq" id="WP_180720721.1">
    <property type="nucleotide sequence ID" value="NZ_AP023174.1"/>
</dbReference>
<keyword evidence="7 9" id="KW-0472">Membrane</keyword>
<evidence type="ECO:0000313" key="12">
    <source>
        <dbReference type="EMBL" id="BCF89878.1"/>
    </source>
</evidence>
<evidence type="ECO:0000256" key="5">
    <source>
        <dbReference type="ARBA" id="ARBA00022692"/>
    </source>
</evidence>
<evidence type="ECO:0000256" key="7">
    <source>
        <dbReference type="ARBA" id="ARBA00023136"/>
    </source>
</evidence>
<dbReference type="InterPro" id="IPR043604">
    <property type="entry name" value="DUF883_N"/>
</dbReference>
<comment type="similarity">
    <text evidence="2">Belongs to the ElaB/YgaM/YqjD family.</text>
</comment>
<dbReference type="PANTHER" id="PTHR35893:SF3">
    <property type="entry name" value="INNER MEMBRANE PROTEIN"/>
    <property type="match status" value="1"/>
</dbReference>
<feature type="domain" description="DUF883" evidence="10">
    <location>
        <begin position="34"/>
        <end position="83"/>
    </location>
</feature>
<evidence type="ECO:0000259" key="11">
    <source>
        <dbReference type="Pfam" id="PF19029"/>
    </source>
</evidence>
<keyword evidence="8" id="KW-0175">Coiled coil</keyword>
<dbReference type="AlphaFoldDB" id="A0A7I8BNC5"/>
<feature type="domain" description="DUF883" evidence="11">
    <location>
        <begin position="95"/>
        <end position="123"/>
    </location>
</feature>
<dbReference type="EMBL" id="AP023174">
    <property type="protein sequence ID" value="BCF89878.1"/>
    <property type="molecule type" value="Genomic_DNA"/>
</dbReference>
<reference evidence="12 13" key="1">
    <citation type="journal article" date="2020" name="Genes (Basel)">
        <title>Genomic Comparison of Insect Gut Symbionts from Divergent Burkholderia Subclades.</title>
        <authorList>
            <person name="Takeshita K."/>
            <person name="Kikuchi Y."/>
        </authorList>
    </citation>
    <scope>NUCLEOTIDE SEQUENCE [LARGE SCALE GENOMIC DNA]</scope>
    <source>
        <strain evidence="12 13">PGU16</strain>
    </source>
</reference>
<keyword evidence="5 9" id="KW-0812">Transmembrane</keyword>
<evidence type="ECO:0000256" key="9">
    <source>
        <dbReference type="SAM" id="Phobius"/>
    </source>
</evidence>
<evidence type="ECO:0000259" key="10">
    <source>
        <dbReference type="Pfam" id="PF05957"/>
    </source>
</evidence>
<proteinExistence type="inferred from homology"/>
<evidence type="ECO:0008006" key="14">
    <source>
        <dbReference type="Google" id="ProtNLM"/>
    </source>
</evidence>
<evidence type="ECO:0000256" key="1">
    <source>
        <dbReference type="ARBA" id="ARBA00004377"/>
    </source>
</evidence>
<evidence type="ECO:0000256" key="8">
    <source>
        <dbReference type="SAM" id="Coils"/>
    </source>
</evidence>
<evidence type="ECO:0000256" key="4">
    <source>
        <dbReference type="ARBA" id="ARBA00022519"/>
    </source>
</evidence>
<accession>A0A7I8BNC5</accession>
<evidence type="ECO:0000256" key="2">
    <source>
        <dbReference type="ARBA" id="ARBA00010423"/>
    </source>
</evidence>
<organism evidence="12 13">
    <name type="scientific">Paraburkholderia largidicola</name>
    <dbReference type="NCBI Taxonomy" id="3014751"/>
    <lineage>
        <taxon>Bacteria</taxon>
        <taxon>Pseudomonadati</taxon>
        <taxon>Pseudomonadota</taxon>
        <taxon>Betaproteobacteria</taxon>
        <taxon>Burkholderiales</taxon>
        <taxon>Burkholderiaceae</taxon>
        <taxon>Paraburkholderia</taxon>
    </lineage>
</organism>
<keyword evidence="6 9" id="KW-1133">Transmembrane helix</keyword>
<dbReference type="KEGG" id="plad:PPGU16_29450"/>
<dbReference type="Pfam" id="PF19029">
    <property type="entry name" value="DUF883_C"/>
    <property type="match status" value="1"/>
</dbReference>
<dbReference type="Pfam" id="PF05957">
    <property type="entry name" value="DUF883"/>
    <property type="match status" value="1"/>
</dbReference>
<name>A0A7I8BNC5_9BURK</name>
<evidence type="ECO:0000256" key="3">
    <source>
        <dbReference type="ARBA" id="ARBA00022475"/>
    </source>
</evidence>
<keyword evidence="3" id="KW-1003">Cell membrane</keyword>